<dbReference type="EMBL" id="VSSQ01077655">
    <property type="protein sequence ID" value="MPN27669.1"/>
    <property type="molecule type" value="Genomic_DNA"/>
</dbReference>
<keyword evidence="1" id="KW-0472">Membrane</keyword>
<sequence>MKAVRRLYINLNVFLINQHFLFFIQNGNLAILNILFRVFFINLGNGRDLFAGLKLHQADALGITADSGDVIALQLNDHTLVIDHHDLAVPADDAEADQLAGFLGNLIGLNALAAAFLRTVLITGGQLAIAVV</sequence>
<comment type="caution">
    <text evidence="2">The sequence shown here is derived from an EMBL/GenBank/DDBJ whole genome shotgun (WGS) entry which is preliminary data.</text>
</comment>
<feature type="transmembrane region" description="Helical" evidence="1">
    <location>
        <begin position="20"/>
        <end position="40"/>
    </location>
</feature>
<keyword evidence="1" id="KW-1133">Transmembrane helix</keyword>
<name>A0A645GP43_9ZZZZ</name>
<reference evidence="2" key="1">
    <citation type="submission" date="2019-08" db="EMBL/GenBank/DDBJ databases">
        <authorList>
            <person name="Kucharzyk K."/>
            <person name="Murdoch R.W."/>
            <person name="Higgins S."/>
            <person name="Loffler F."/>
        </authorList>
    </citation>
    <scope>NUCLEOTIDE SEQUENCE</scope>
</reference>
<accession>A0A645GP43</accession>
<dbReference type="AlphaFoldDB" id="A0A645GP43"/>
<evidence type="ECO:0000256" key="1">
    <source>
        <dbReference type="SAM" id="Phobius"/>
    </source>
</evidence>
<organism evidence="2">
    <name type="scientific">bioreactor metagenome</name>
    <dbReference type="NCBI Taxonomy" id="1076179"/>
    <lineage>
        <taxon>unclassified sequences</taxon>
        <taxon>metagenomes</taxon>
        <taxon>ecological metagenomes</taxon>
    </lineage>
</organism>
<evidence type="ECO:0000313" key="2">
    <source>
        <dbReference type="EMBL" id="MPN27669.1"/>
    </source>
</evidence>
<proteinExistence type="predicted"/>
<gene>
    <name evidence="2" type="ORF">SDC9_175103</name>
</gene>
<protein>
    <submittedName>
        <fullName evidence="2">Uncharacterized protein</fullName>
    </submittedName>
</protein>
<keyword evidence="1" id="KW-0812">Transmembrane</keyword>